<feature type="compositionally biased region" description="Polar residues" evidence="1">
    <location>
        <begin position="85"/>
        <end position="102"/>
    </location>
</feature>
<evidence type="ECO:0008006" key="4">
    <source>
        <dbReference type="Google" id="ProtNLM"/>
    </source>
</evidence>
<protein>
    <recommendedName>
        <fullName evidence="4">DUF4258 domain-containing protein</fullName>
    </recommendedName>
</protein>
<evidence type="ECO:0000256" key="1">
    <source>
        <dbReference type="SAM" id="MobiDB-lite"/>
    </source>
</evidence>
<reference evidence="2 3" key="1">
    <citation type="submission" date="2020-04" db="EMBL/GenBank/DDBJ databases">
        <authorList>
            <person name="Klaysubun C."/>
            <person name="Duangmal K."/>
            <person name="Lipun K."/>
        </authorList>
    </citation>
    <scope>NUCLEOTIDE SEQUENCE [LARGE SCALE GENOMIC DNA]</scope>
    <source>
        <strain evidence="2 3">DSM 45300</strain>
    </source>
</reference>
<dbReference type="RefSeq" id="WP_169414586.1">
    <property type="nucleotide sequence ID" value="NZ_JAAXKZ010000086.1"/>
</dbReference>
<dbReference type="AlphaFoldDB" id="A0A848DMD9"/>
<evidence type="ECO:0000313" key="2">
    <source>
        <dbReference type="EMBL" id="NMH93892.1"/>
    </source>
</evidence>
<organism evidence="2 3">
    <name type="scientific">Pseudonocardia bannensis</name>
    <dbReference type="NCBI Taxonomy" id="630973"/>
    <lineage>
        <taxon>Bacteria</taxon>
        <taxon>Bacillati</taxon>
        <taxon>Actinomycetota</taxon>
        <taxon>Actinomycetes</taxon>
        <taxon>Pseudonocardiales</taxon>
        <taxon>Pseudonocardiaceae</taxon>
        <taxon>Pseudonocardia</taxon>
    </lineage>
</organism>
<accession>A0A848DMD9</accession>
<dbReference type="Proteomes" id="UP000586918">
    <property type="component" value="Unassembled WGS sequence"/>
</dbReference>
<feature type="region of interest" description="Disordered" evidence="1">
    <location>
        <begin position="77"/>
        <end position="102"/>
    </location>
</feature>
<dbReference type="EMBL" id="JAAXKZ010000086">
    <property type="protein sequence ID" value="NMH93892.1"/>
    <property type="molecule type" value="Genomic_DNA"/>
</dbReference>
<proteinExistence type="predicted"/>
<evidence type="ECO:0000313" key="3">
    <source>
        <dbReference type="Proteomes" id="UP000586918"/>
    </source>
</evidence>
<comment type="caution">
    <text evidence="2">The sequence shown here is derived from an EMBL/GenBank/DDBJ whole genome shotgun (WGS) entry which is preliminary data.</text>
</comment>
<keyword evidence="3" id="KW-1185">Reference proteome</keyword>
<sequence length="102" mass="10696">MQSSVRISRGARKHGIAEGDIRAVLAAPLRTVRQGGRTLLIGLAPNRDLLEIVVDNAADAGPDGVVVHAMRLRPKHYEHLRPPSGSDQSVSAAASSGSPDTV</sequence>
<gene>
    <name evidence="2" type="ORF">HF519_20405</name>
</gene>
<name>A0A848DMD9_9PSEU</name>